<protein>
    <recommendedName>
        <fullName evidence="3">Proteasome assembly chaperone 2</fullName>
    </recommendedName>
</protein>
<evidence type="ECO:0008006" key="3">
    <source>
        <dbReference type="Google" id="ProtNLM"/>
    </source>
</evidence>
<evidence type="ECO:0000313" key="2">
    <source>
        <dbReference type="Proteomes" id="UP001648503"/>
    </source>
</evidence>
<gene>
    <name evidence="1" type="ORF">BASA50_010469</name>
</gene>
<evidence type="ECO:0000313" key="1">
    <source>
        <dbReference type="EMBL" id="KAH6588826.1"/>
    </source>
</evidence>
<proteinExistence type="predicted"/>
<sequence>MSMIKLIPVGSTPVSVPKLIIHSSQDHSKDPLLKHLVESHPLNSSIRLLLPCPASTTTTTTTTTTQDHDQWDLDSRLPGCISYYCSSLPLLFLISPEFIEKHVRTGSTLAQSTHAMAELEDTVSLVHPGLLVLSLTKDTYESAGLTGLSCKADASESRHDLLHKNFTAGNKLYDRVTWSFTHVITVKFDFVMVSIADASLDPMTSLGDITCRPIEFPEDAAPVLIKSVRTVLHMNNVFIPNLSTGLINGFKSSHDDTSRCAIELLEWIGMACIESPRLNALDTLDPFIAQVRLYEPALVGSVASICWSGFIPPVFIHSIIASARSIITDTPSSSTDASNTWAALCVSGYAGSPTAWSKAPKACISTGSIDYAAVVTPPNSAMPTSLSFTF</sequence>
<dbReference type="InterPro" id="IPR013893">
    <property type="entry name" value="RNase_P_Rpp40"/>
</dbReference>
<dbReference type="Proteomes" id="UP001648503">
    <property type="component" value="Unassembled WGS sequence"/>
</dbReference>
<dbReference type="EMBL" id="JAFCIX010000491">
    <property type="protein sequence ID" value="KAH6588826.1"/>
    <property type="molecule type" value="Genomic_DNA"/>
</dbReference>
<dbReference type="PANTHER" id="PTHR15396">
    <property type="entry name" value="RIBONUCLEASE P PROTEIN SUBUNIT P40"/>
    <property type="match status" value="1"/>
</dbReference>
<reference evidence="1 2" key="1">
    <citation type="submission" date="2021-02" db="EMBL/GenBank/DDBJ databases">
        <title>Variation within the Batrachochytrium salamandrivorans European outbreak.</title>
        <authorList>
            <person name="Kelly M."/>
            <person name="Pasmans F."/>
            <person name="Shea T.P."/>
            <person name="Munoz J.F."/>
            <person name="Carranza S."/>
            <person name="Cuomo C.A."/>
            <person name="Martel A."/>
        </authorList>
    </citation>
    <scope>NUCLEOTIDE SEQUENCE [LARGE SCALE GENOMIC DNA]</scope>
    <source>
        <strain evidence="1 2">AMFP18/2</strain>
    </source>
</reference>
<name>A0ABQ8EYI1_9FUNG</name>
<comment type="caution">
    <text evidence="1">The sequence shown here is derived from an EMBL/GenBank/DDBJ whole genome shotgun (WGS) entry which is preliminary data.</text>
</comment>
<dbReference type="PANTHER" id="PTHR15396:SF1">
    <property type="entry name" value="RIBONUCLEASE P PROTEIN SUBUNIT P40"/>
    <property type="match status" value="1"/>
</dbReference>
<keyword evidence="2" id="KW-1185">Reference proteome</keyword>
<organism evidence="1 2">
    <name type="scientific">Batrachochytrium salamandrivorans</name>
    <dbReference type="NCBI Taxonomy" id="1357716"/>
    <lineage>
        <taxon>Eukaryota</taxon>
        <taxon>Fungi</taxon>
        <taxon>Fungi incertae sedis</taxon>
        <taxon>Chytridiomycota</taxon>
        <taxon>Chytridiomycota incertae sedis</taxon>
        <taxon>Chytridiomycetes</taxon>
        <taxon>Rhizophydiales</taxon>
        <taxon>Rhizophydiales incertae sedis</taxon>
        <taxon>Batrachochytrium</taxon>
    </lineage>
</organism>
<dbReference type="Pfam" id="PF08584">
    <property type="entry name" value="Ribonuc_P_40"/>
    <property type="match status" value="1"/>
</dbReference>
<accession>A0ABQ8EYI1</accession>